<keyword evidence="9" id="KW-0444">Lipid biosynthesis</keyword>
<dbReference type="GO" id="GO:0005886">
    <property type="term" value="C:plasma membrane"/>
    <property type="evidence" value="ECO:0007669"/>
    <property type="project" value="UniProtKB-SubCell"/>
</dbReference>
<keyword evidence="10 25" id="KW-0808">Transferase</keyword>
<dbReference type="Pfam" id="PF01148">
    <property type="entry name" value="CTP_transf_1"/>
    <property type="match status" value="1"/>
</dbReference>
<dbReference type="KEGG" id="sfz:SFLOR_v1c07960"/>
<evidence type="ECO:0000256" key="1">
    <source>
        <dbReference type="ARBA" id="ARBA00001698"/>
    </source>
</evidence>
<proteinExistence type="inferred from homology"/>
<dbReference type="EMBL" id="CP025057">
    <property type="protein sequence ID" value="AUB31844.1"/>
    <property type="molecule type" value="Genomic_DNA"/>
</dbReference>
<sequence length="359" mass="40781">MKTNDKNFEVPDTVEISPETDDNIGKNRFKLESAKRNLKTRLLSTVVLLILLLGFVCSGAIYTSLKTANIGNPEIASYFSIILTVVLTGLCIYEMNKVMGFKFWYYQVLIITISILLLLFPSKYNLYNFSFYTELSLETWFQTWQFPVIITVYLLITIIISVSDKRIDTKNALINFIMTLIIILALKAFSITSLALDNNLARFSFNTIVWIWMMIILSDSFQYLGGMRFGKTKLCPSISPKKTWEGALIGMGTAAFTGIVFAMIFQFVKPLQNFQPLREPMQSLGDKTIALEIIIYLLLAIVFPIIGLFGDLLFSWVKRVVKIKDYSNLIPGHGGALDRMDSILFSLFILFIFISCLPV</sequence>
<protein>
    <recommendedName>
        <fullName evidence="7">Phosphatidate cytidylyltransferase</fullName>
        <ecNumber evidence="6">2.7.7.41</ecNumber>
    </recommendedName>
    <alternativeName>
        <fullName evidence="20">CDP-DAG synthase</fullName>
    </alternativeName>
    <alternativeName>
        <fullName evidence="22">CDP-DG synthase</fullName>
    </alternativeName>
    <alternativeName>
        <fullName evidence="18">CDP-diacylglycerol synthase</fullName>
    </alternativeName>
    <alternativeName>
        <fullName evidence="21">CDP-diglyceride pyrophosphorylase</fullName>
    </alternativeName>
    <alternativeName>
        <fullName evidence="23">CDP-diglyceride synthase</fullName>
    </alternativeName>
    <alternativeName>
        <fullName evidence="19">CTP:phosphatidate cytidylyltransferase</fullName>
    </alternativeName>
</protein>
<keyword evidence="26" id="KW-1185">Reference proteome</keyword>
<evidence type="ECO:0000256" key="24">
    <source>
        <dbReference type="SAM" id="Phobius"/>
    </source>
</evidence>
<accession>A0A2K8SEH0</accession>
<organism evidence="25 26">
    <name type="scientific">Spiroplasma floricola 23-6</name>
    <dbReference type="NCBI Taxonomy" id="1336749"/>
    <lineage>
        <taxon>Bacteria</taxon>
        <taxon>Bacillati</taxon>
        <taxon>Mycoplasmatota</taxon>
        <taxon>Mollicutes</taxon>
        <taxon>Entomoplasmatales</taxon>
        <taxon>Spiroplasmataceae</taxon>
        <taxon>Spiroplasma</taxon>
    </lineage>
</organism>
<evidence type="ECO:0000313" key="26">
    <source>
        <dbReference type="Proteomes" id="UP000231823"/>
    </source>
</evidence>
<keyword evidence="11 24" id="KW-0812">Transmembrane</keyword>
<keyword evidence="13 24" id="KW-1133">Transmembrane helix</keyword>
<evidence type="ECO:0000256" key="4">
    <source>
        <dbReference type="ARBA" id="ARBA00005189"/>
    </source>
</evidence>
<feature type="transmembrane region" description="Helical" evidence="24">
    <location>
        <begin position="208"/>
        <end position="226"/>
    </location>
</feature>
<evidence type="ECO:0000256" key="5">
    <source>
        <dbReference type="ARBA" id="ARBA00010185"/>
    </source>
</evidence>
<keyword evidence="16" id="KW-0594">Phospholipid biosynthesis</keyword>
<evidence type="ECO:0000256" key="21">
    <source>
        <dbReference type="ARBA" id="ARBA00032396"/>
    </source>
</evidence>
<dbReference type="EC" id="2.7.7.41" evidence="6"/>
<feature type="transmembrane region" description="Helical" evidence="24">
    <location>
        <begin position="144"/>
        <end position="162"/>
    </location>
</feature>
<comment type="pathway">
    <text evidence="4">Lipid metabolism.</text>
</comment>
<evidence type="ECO:0000256" key="22">
    <source>
        <dbReference type="ARBA" id="ARBA00032743"/>
    </source>
</evidence>
<evidence type="ECO:0000256" key="15">
    <source>
        <dbReference type="ARBA" id="ARBA00023136"/>
    </source>
</evidence>
<dbReference type="OrthoDB" id="9799199at2"/>
<evidence type="ECO:0000256" key="3">
    <source>
        <dbReference type="ARBA" id="ARBA00005119"/>
    </source>
</evidence>
<feature type="transmembrane region" description="Helical" evidence="24">
    <location>
        <begin position="247"/>
        <end position="268"/>
    </location>
</feature>
<feature type="transmembrane region" description="Helical" evidence="24">
    <location>
        <begin position="75"/>
        <end position="93"/>
    </location>
</feature>
<feature type="transmembrane region" description="Helical" evidence="24">
    <location>
        <begin position="42"/>
        <end position="63"/>
    </location>
</feature>
<dbReference type="PANTHER" id="PTHR46382:SF1">
    <property type="entry name" value="PHOSPHATIDATE CYTIDYLYLTRANSFERASE"/>
    <property type="match status" value="1"/>
</dbReference>
<feature type="transmembrane region" description="Helical" evidence="24">
    <location>
        <begin position="288"/>
        <end position="315"/>
    </location>
</feature>
<comment type="subcellular location">
    <subcellularLocation>
        <location evidence="2">Cell membrane</location>
        <topology evidence="2">Multi-pass membrane protein</topology>
    </subcellularLocation>
</comment>
<comment type="catalytic activity">
    <reaction evidence="1">
        <text>a 1,2-diacyl-sn-glycero-3-phosphate + CTP + H(+) = a CDP-1,2-diacyl-sn-glycerol + diphosphate</text>
        <dbReference type="Rhea" id="RHEA:16229"/>
        <dbReference type="ChEBI" id="CHEBI:15378"/>
        <dbReference type="ChEBI" id="CHEBI:33019"/>
        <dbReference type="ChEBI" id="CHEBI:37563"/>
        <dbReference type="ChEBI" id="CHEBI:58332"/>
        <dbReference type="ChEBI" id="CHEBI:58608"/>
        <dbReference type="EC" id="2.7.7.41"/>
    </reaction>
</comment>
<evidence type="ECO:0000256" key="13">
    <source>
        <dbReference type="ARBA" id="ARBA00022989"/>
    </source>
</evidence>
<evidence type="ECO:0000256" key="23">
    <source>
        <dbReference type="ARBA" id="ARBA00033406"/>
    </source>
</evidence>
<evidence type="ECO:0000256" key="7">
    <source>
        <dbReference type="ARBA" id="ARBA00019373"/>
    </source>
</evidence>
<feature type="transmembrane region" description="Helical" evidence="24">
    <location>
        <begin position="174"/>
        <end position="196"/>
    </location>
</feature>
<evidence type="ECO:0000256" key="18">
    <source>
        <dbReference type="ARBA" id="ARBA00029893"/>
    </source>
</evidence>
<reference evidence="25 26" key="1">
    <citation type="submission" date="2017-12" db="EMBL/GenBank/DDBJ databases">
        <title>Complete genome sequence of Spiroplasma floricola 23-6 (ATCC 29989).</title>
        <authorList>
            <person name="Tsai Y.-M."/>
            <person name="Wu P.-S."/>
            <person name="Lo W.-S."/>
            <person name="Kuo C.-H."/>
        </authorList>
    </citation>
    <scope>NUCLEOTIDE SEQUENCE [LARGE SCALE GENOMIC DNA]</scope>
    <source>
        <strain evidence="25 26">23-6</strain>
    </source>
</reference>
<evidence type="ECO:0000256" key="19">
    <source>
        <dbReference type="ARBA" id="ARBA00031825"/>
    </source>
</evidence>
<comment type="pathway">
    <text evidence="3">Phospholipid metabolism; CDP-diacylglycerol biosynthesis; CDP-diacylglycerol from sn-glycerol 3-phosphate: step 3/3.</text>
</comment>
<evidence type="ECO:0000256" key="17">
    <source>
        <dbReference type="ARBA" id="ARBA00023264"/>
    </source>
</evidence>
<keyword evidence="8" id="KW-1003">Cell membrane</keyword>
<dbReference type="RefSeq" id="WP_100916807.1">
    <property type="nucleotide sequence ID" value="NZ_CP025057.1"/>
</dbReference>
<name>A0A2K8SEH0_9MOLU</name>
<feature type="transmembrane region" description="Helical" evidence="24">
    <location>
        <begin position="105"/>
        <end position="124"/>
    </location>
</feature>
<dbReference type="GO" id="GO:0016024">
    <property type="term" value="P:CDP-diacylglycerol biosynthetic process"/>
    <property type="evidence" value="ECO:0007669"/>
    <property type="project" value="TreeGrafter"/>
</dbReference>
<dbReference type="Proteomes" id="UP000231823">
    <property type="component" value="Chromosome"/>
</dbReference>
<evidence type="ECO:0000256" key="6">
    <source>
        <dbReference type="ARBA" id="ARBA00012487"/>
    </source>
</evidence>
<dbReference type="AlphaFoldDB" id="A0A2K8SEH0"/>
<evidence type="ECO:0000256" key="12">
    <source>
        <dbReference type="ARBA" id="ARBA00022695"/>
    </source>
</evidence>
<evidence type="ECO:0000256" key="11">
    <source>
        <dbReference type="ARBA" id="ARBA00022692"/>
    </source>
</evidence>
<comment type="similarity">
    <text evidence="5">Belongs to the CDS family.</text>
</comment>
<evidence type="ECO:0000256" key="9">
    <source>
        <dbReference type="ARBA" id="ARBA00022516"/>
    </source>
</evidence>
<evidence type="ECO:0000256" key="20">
    <source>
        <dbReference type="ARBA" id="ARBA00032253"/>
    </source>
</evidence>
<evidence type="ECO:0000313" key="25">
    <source>
        <dbReference type="EMBL" id="AUB31844.1"/>
    </source>
</evidence>
<keyword evidence="15 24" id="KW-0472">Membrane</keyword>
<keyword evidence="12 25" id="KW-0548">Nucleotidyltransferase</keyword>
<gene>
    <name evidence="25" type="primary">cdsA</name>
    <name evidence="25" type="ORF">SFLOR_v1c07960</name>
</gene>
<dbReference type="GO" id="GO:0004605">
    <property type="term" value="F:phosphatidate cytidylyltransferase activity"/>
    <property type="evidence" value="ECO:0007669"/>
    <property type="project" value="UniProtKB-EC"/>
</dbReference>
<evidence type="ECO:0000256" key="10">
    <source>
        <dbReference type="ARBA" id="ARBA00022679"/>
    </source>
</evidence>
<dbReference type="PANTHER" id="PTHR46382">
    <property type="entry name" value="PHOSPHATIDATE CYTIDYLYLTRANSFERASE"/>
    <property type="match status" value="1"/>
</dbReference>
<evidence type="ECO:0000256" key="14">
    <source>
        <dbReference type="ARBA" id="ARBA00023098"/>
    </source>
</evidence>
<evidence type="ECO:0000256" key="2">
    <source>
        <dbReference type="ARBA" id="ARBA00004651"/>
    </source>
</evidence>
<keyword evidence="14" id="KW-0443">Lipid metabolism</keyword>
<evidence type="ECO:0000256" key="16">
    <source>
        <dbReference type="ARBA" id="ARBA00023209"/>
    </source>
</evidence>
<evidence type="ECO:0000256" key="8">
    <source>
        <dbReference type="ARBA" id="ARBA00022475"/>
    </source>
</evidence>
<keyword evidence="17" id="KW-1208">Phospholipid metabolism</keyword>